<sequence length="247" mass="27281">MYIDPDTLSPTRKLDAARTLFVVSPHLDDAVFGCAALLAARPGARVCTVFAGTPPNRQDTEWDRAAGFADSTLAMRGRYREDDRALDVCSAKPVRLGFLDGQYGPLPETPTLADALYDALLAQKRSKHADDTTLVVPLGVHHPDHVRVGEAWTTLLRAGRVASCIVYEDAIHRAARGVVEKRLAELDKAGLRLTALDATWCPERLSARALDIKRRGIVAYDSQLRAFGERVPADLAKPERFWRVERI</sequence>
<dbReference type="Pfam" id="PF02585">
    <property type="entry name" value="PIG-L"/>
    <property type="match status" value="1"/>
</dbReference>
<dbReference type="Gene3D" id="3.40.50.10320">
    <property type="entry name" value="LmbE-like"/>
    <property type="match status" value="1"/>
</dbReference>
<evidence type="ECO:0000313" key="2">
    <source>
        <dbReference type="Proteomes" id="UP000433577"/>
    </source>
</evidence>
<name>A0A7Z2GN81_9BURK</name>
<organism evidence="1 2">
    <name type="scientific">Paraburkholderia acidisoli</name>
    <dbReference type="NCBI Taxonomy" id="2571748"/>
    <lineage>
        <taxon>Bacteria</taxon>
        <taxon>Pseudomonadati</taxon>
        <taxon>Pseudomonadota</taxon>
        <taxon>Betaproteobacteria</taxon>
        <taxon>Burkholderiales</taxon>
        <taxon>Burkholderiaceae</taxon>
        <taxon>Paraburkholderia</taxon>
    </lineage>
</organism>
<keyword evidence="2" id="KW-1185">Reference proteome</keyword>
<accession>A0A7Z2GN81</accession>
<dbReference type="InterPro" id="IPR024078">
    <property type="entry name" value="LmbE-like_dom_sf"/>
</dbReference>
<dbReference type="AlphaFoldDB" id="A0A7Z2GN81"/>
<reference evidence="1 2" key="1">
    <citation type="submission" date="2019-12" db="EMBL/GenBank/DDBJ databases">
        <title>Paraburkholderia acidiphila 7Q-K02 sp. nov and Paraburkholderia acidisoli DHF22 sp. nov., two strains isolated from forest soil.</title>
        <authorList>
            <person name="Gao Z."/>
            <person name="Qiu L."/>
        </authorList>
    </citation>
    <scope>NUCLEOTIDE SEQUENCE [LARGE SCALE GENOMIC DNA]</scope>
    <source>
        <strain evidence="1 2">DHF22</strain>
    </source>
</reference>
<dbReference type="Proteomes" id="UP000433577">
    <property type="component" value="Chromosome 3"/>
</dbReference>
<dbReference type="KEGG" id="pacs:FAZ98_24095"/>
<protein>
    <submittedName>
        <fullName evidence="1">GlcNAc-PI de-N-acetylase</fullName>
    </submittedName>
</protein>
<proteinExistence type="predicted"/>
<gene>
    <name evidence="1" type="ORF">FAZ98_24095</name>
</gene>
<dbReference type="InterPro" id="IPR003737">
    <property type="entry name" value="GlcNAc_PI_deacetylase-related"/>
</dbReference>
<dbReference type="SUPFAM" id="SSF102588">
    <property type="entry name" value="LmbE-like"/>
    <property type="match status" value="1"/>
</dbReference>
<dbReference type="RefSeq" id="WP_158954770.1">
    <property type="nucleotide sequence ID" value="NZ_CP046915.1"/>
</dbReference>
<dbReference type="OrthoDB" id="116799at2"/>
<evidence type="ECO:0000313" key="1">
    <source>
        <dbReference type="EMBL" id="QGZ64892.1"/>
    </source>
</evidence>
<dbReference type="EMBL" id="CP046915">
    <property type="protein sequence ID" value="QGZ64892.1"/>
    <property type="molecule type" value="Genomic_DNA"/>
</dbReference>